<sequence>MPDRRRFQLQLMALAAAGTGLSRAAQAQAGDFPSRPVRLIVPFAAGGGPDLLARAMAVRLAPALGTGAVVFVENIVGAGGIVAAQNVARMAPDGYNLLMGASSHMVQKAMQPSVKFDPQKDFAPISRIGLAPSILVVAADAPYRSVADLIAAARKNPGTLNYASGGVGSAAHLCGAALAVHSQVDVVHVPYKGSVEIVPAILAGAVHFAFPIASTAAAHVQSGKVRALAVTGAKRLAAFPLVSRHGSDVVGCAQPSERSARRIAQPIPSVLASDATPRCASMASADRQMIGDATLVPTLLELLGASDLVLDAWFGLWAPAGTPVAIVQTVFKALHRAFEDPALRKEIEDTGTVVGLSASPQEFTGFMQAEAAKFERLVKAAQAGMQR</sequence>
<organism evidence="3 4">
    <name type="scientific">Verminephrobacter eiseniae (strain EF01-2)</name>
    <dbReference type="NCBI Taxonomy" id="391735"/>
    <lineage>
        <taxon>Bacteria</taxon>
        <taxon>Pseudomonadati</taxon>
        <taxon>Pseudomonadota</taxon>
        <taxon>Betaproteobacteria</taxon>
        <taxon>Burkholderiales</taxon>
        <taxon>Comamonadaceae</taxon>
        <taxon>Verminephrobacter</taxon>
    </lineage>
</organism>
<dbReference type="Pfam" id="PF03401">
    <property type="entry name" value="TctC"/>
    <property type="match status" value="2"/>
</dbReference>
<evidence type="ECO:0000313" key="3">
    <source>
        <dbReference type="EMBL" id="ABM56009.1"/>
    </source>
</evidence>
<dbReference type="AlphaFoldDB" id="A1WEF2"/>
<proteinExistence type="inferred from homology"/>
<protein>
    <submittedName>
        <fullName evidence="3">Uncharacterized protein UPF0065</fullName>
    </submittedName>
</protein>
<dbReference type="Gene3D" id="3.40.190.10">
    <property type="entry name" value="Periplasmic binding protein-like II"/>
    <property type="match status" value="1"/>
</dbReference>
<dbReference type="PANTHER" id="PTHR42928:SF5">
    <property type="entry name" value="BLR1237 PROTEIN"/>
    <property type="match status" value="1"/>
</dbReference>
<comment type="similarity">
    <text evidence="1">Belongs to the UPF0065 (bug) family.</text>
</comment>
<dbReference type="InterPro" id="IPR005064">
    <property type="entry name" value="BUG"/>
</dbReference>
<dbReference type="Proteomes" id="UP000000374">
    <property type="component" value="Chromosome"/>
</dbReference>
<evidence type="ECO:0000256" key="2">
    <source>
        <dbReference type="SAM" id="SignalP"/>
    </source>
</evidence>
<accession>A1WEF2</accession>
<dbReference type="eggNOG" id="COG3181">
    <property type="taxonomic scope" value="Bacteria"/>
</dbReference>
<reference evidence="4" key="1">
    <citation type="submission" date="2006-12" db="EMBL/GenBank/DDBJ databases">
        <title>Complete sequence of chromosome 1 of Verminephrobacter eiseniae EF01-2.</title>
        <authorList>
            <person name="Copeland A."/>
            <person name="Lucas S."/>
            <person name="Lapidus A."/>
            <person name="Barry K."/>
            <person name="Detter J.C."/>
            <person name="Glavina del Rio T."/>
            <person name="Dalin E."/>
            <person name="Tice H."/>
            <person name="Pitluck S."/>
            <person name="Chertkov O."/>
            <person name="Brettin T."/>
            <person name="Bruce D."/>
            <person name="Han C."/>
            <person name="Tapia R."/>
            <person name="Gilna P."/>
            <person name="Schmutz J."/>
            <person name="Larimer F."/>
            <person name="Land M."/>
            <person name="Hauser L."/>
            <person name="Kyrpides N."/>
            <person name="Kim E."/>
            <person name="Stahl D."/>
            <person name="Richardson P."/>
        </authorList>
    </citation>
    <scope>NUCLEOTIDE SEQUENCE [LARGE SCALE GENOMIC DNA]</scope>
    <source>
        <strain evidence="4">EF01-2</strain>
    </source>
</reference>
<dbReference type="SUPFAM" id="SSF53850">
    <property type="entry name" value="Periplasmic binding protein-like II"/>
    <property type="match status" value="1"/>
</dbReference>
<evidence type="ECO:0000313" key="4">
    <source>
        <dbReference type="Proteomes" id="UP000000374"/>
    </source>
</evidence>
<keyword evidence="2" id="KW-0732">Signal</keyword>
<dbReference type="HOGENOM" id="CLU_045683_0_2_4"/>
<dbReference type="STRING" id="391735.Veis_0217"/>
<name>A1WEF2_VEREI</name>
<dbReference type="Gene3D" id="3.40.190.150">
    <property type="entry name" value="Bordetella uptake gene, domain 1"/>
    <property type="match status" value="2"/>
</dbReference>
<feature type="signal peptide" evidence="2">
    <location>
        <begin position="1"/>
        <end position="29"/>
    </location>
</feature>
<evidence type="ECO:0000256" key="1">
    <source>
        <dbReference type="ARBA" id="ARBA00006987"/>
    </source>
</evidence>
<gene>
    <name evidence="3" type="ordered locus">Veis_0217</name>
</gene>
<dbReference type="GeneID" id="76463887"/>
<feature type="chain" id="PRO_5002639916" evidence="2">
    <location>
        <begin position="30"/>
        <end position="387"/>
    </location>
</feature>
<dbReference type="InterPro" id="IPR042100">
    <property type="entry name" value="Bug_dom1"/>
</dbReference>
<dbReference type="EMBL" id="CP000542">
    <property type="protein sequence ID" value="ABM56009.1"/>
    <property type="molecule type" value="Genomic_DNA"/>
</dbReference>
<dbReference type="RefSeq" id="WP_011808028.1">
    <property type="nucleotide sequence ID" value="NC_008786.1"/>
</dbReference>
<dbReference type="KEGG" id="vei:Veis_0217"/>
<keyword evidence="4" id="KW-1185">Reference proteome</keyword>
<dbReference type="PANTHER" id="PTHR42928">
    <property type="entry name" value="TRICARBOXYLATE-BINDING PROTEIN"/>
    <property type="match status" value="1"/>
</dbReference>